<dbReference type="GO" id="GO:0016746">
    <property type="term" value="F:acyltransferase activity"/>
    <property type="evidence" value="ECO:0007669"/>
    <property type="project" value="InterPro"/>
</dbReference>
<name>A0A2T4U2I0_9BACI</name>
<dbReference type="OrthoDB" id="9805770at2"/>
<organism evidence="2 3">
    <name type="scientific">Alkalicoccus saliphilus</name>
    <dbReference type="NCBI Taxonomy" id="200989"/>
    <lineage>
        <taxon>Bacteria</taxon>
        <taxon>Bacillati</taxon>
        <taxon>Bacillota</taxon>
        <taxon>Bacilli</taxon>
        <taxon>Bacillales</taxon>
        <taxon>Bacillaceae</taxon>
        <taxon>Alkalicoccus</taxon>
    </lineage>
</organism>
<evidence type="ECO:0000313" key="2">
    <source>
        <dbReference type="EMBL" id="PTL37607.1"/>
    </source>
</evidence>
<dbReference type="Proteomes" id="UP000240509">
    <property type="component" value="Unassembled WGS sequence"/>
</dbReference>
<dbReference type="SUPFAM" id="SSF52777">
    <property type="entry name" value="CoA-dependent acyltransferases"/>
    <property type="match status" value="1"/>
</dbReference>
<keyword evidence="3" id="KW-1185">Reference proteome</keyword>
<reference evidence="2 3" key="1">
    <citation type="submission" date="2018-03" db="EMBL/GenBank/DDBJ databases">
        <title>Alkalicoccus saliphilus sp. nov., isolated from a mineral pool.</title>
        <authorList>
            <person name="Zhao B."/>
        </authorList>
    </citation>
    <scope>NUCLEOTIDE SEQUENCE [LARGE SCALE GENOMIC DNA]</scope>
    <source>
        <strain evidence="2 3">6AG</strain>
    </source>
</reference>
<dbReference type="InterPro" id="IPR023213">
    <property type="entry name" value="CAT-like_dom_sf"/>
</dbReference>
<protein>
    <submittedName>
        <fullName evidence="2">Dehydrogenase</fullName>
    </submittedName>
</protein>
<dbReference type="InterPro" id="IPR001078">
    <property type="entry name" value="2-oxoacid_DH_actylTfrase"/>
</dbReference>
<sequence>MKQPGEYRTVSFSSSRIATIDIGAASKRKHHVHALIELDVTDARRMLLERKKQHSVSFNAWLIKCISRTVEDCRALHGVRKGKKKVVIFEDIDISIMIEREIEGEKVPLPYVIRKTNEKDTKEIHEEIKAAQSQTITDEGDFVLGEKKNEFLMKVYYAMPGFMRGIVWKKIIESPFLTKKHMGTVMITSVGMIGKINGWVLPVSIHPLSFAVGSIIKKPGVVDGKIEIREYLFITAAVDHNVIDGAPAVRALAKLTKLVEQGESL</sequence>
<dbReference type="AlphaFoldDB" id="A0A2T4U2I0"/>
<dbReference type="EMBL" id="PZJJ01000041">
    <property type="protein sequence ID" value="PTL37607.1"/>
    <property type="molecule type" value="Genomic_DNA"/>
</dbReference>
<gene>
    <name evidence="2" type="ORF">C6Y45_15650</name>
</gene>
<feature type="domain" description="2-oxoacid dehydrogenase acyltransferase catalytic" evidence="1">
    <location>
        <begin position="6"/>
        <end position="133"/>
    </location>
</feature>
<evidence type="ECO:0000259" key="1">
    <source>
        <dbReference type="Pfam" id="PF00198"/>
    </source>
</evidence>
<evidence type="ECO:0000313" key="3">
    <source>
        <dbReference type="Proteomes" id="UP000240509"/>
    </source>
</evidence>
<dbReference type="RefSeq" id="WP_107586158.1">
    <property type="nucleotide sequence ID" value="NZ_PZJJ01000041.1"/>
</dbReference>
<feature type="domain" description="2-oxoacid dehydrogenase acyltransferase catalytic" evidence="1">
    <location>
        <begin position="183"/>
        <end position="263"/>
    </location>
</feature>
<comment type="caution">
    <text evidence="2">The sequence shown here is derived from an EMBL/GenBank/DDBJ whole genome shotgun (WGS) entry which is preliminary data.</text>
</comment>
<accession>A0A2T4U2I0</accession>
<dbReference type="Pfam" id="PF00198">
    <property type="entry name" value="2-oxoacid_dh"/>
    <property type="match status" value="2"/>
</dbReference>
<proteinExistence type="predicted"/>
<dbReference type="Gene3D" id="3.30.559.10">
    <property type="entry name" value="Chloramphenicol acetyltransferase-like domain"/>
    <property type="match status" value="1"/>
</dbReference>